<gene>
    <name evidence="1" type="ORF">FOC40_01270</name>
</gene>
<dbReference type="Proteomes" id="UP000424490">
    <property type="component" value="Chromosome"/>
</dbReference>
<reference evidence="1 2" key="1">
    <citation type="submission" date="2019-11" db="EMBL/GenBank/DDBJ databases">
        <title>FDA dAtabase for Regulatory Grade micrObial Sequences (FDA-ARGOS): Supporting development and validation of Infectious Disease Dx tests.</title>
        <authorList>
            <person name="Stonesifer R."/>
            <person name="Tallon L."/>
            <person name="Sadzewicz L."/>
            <person name="Vavikolanu K."/>
            <person name="Mehta A."/>
            <person name="Aluvathingal J."/>
            <person name="Nadendla S."/>
            <person name="Myers T."/>
            <person name="Yan Y."/>
            <person name="Sichtig H."/>
        </authorList>
    </citation>
    <scope>NUCLEOTIDE SEQUENCE [LARGE SCALE GENOMIC DNA]</scope>
    <source>
        <strain evidence="1 2">FDAARGOS_732</strain>
    </source>
</reference>
<sequence>MAHSTNEIRRVIPGLVKQGINTTYDPTRSSLMFSTIDVMVAQAHIDQLNELADAKRLVKADRH</sequence>
<organism evidence="1 2">
    <name type="scientific">Schaalia odontolytica</name>
    <dbReference type="NCBI Taxonomy" id="1660"/>
    <lineage>
        <taxon>Bacteria</taxon>
        <taxon>Bacillati</taxon>
        <taxon>Actinomycetota</taxon>
        <taxon>Actinomycetes</taxon>
        <taxon>Actinomycetales</taxon>
        <taxon>Actinomycetaceae</taxon>
        <taxon>Schaalia</taxon>
    </lineage>
</organism>
<evidence type="ECO:0000313" key="1">
    <source>
        <dbReference type="EMBL" id="QGS10171.1"/>
    </source>
</evidence>
<dbReference type="EMBL" id="CP046315">
    <property type="protein sequence ID" value="QGS10171.1"/>
    <property type="molecule type" value="Genomic_DNA"/>
</dbReference>
<protein>
    <submittedName>
        <fullName evidence="1">Uncharacterized protein</fullName>
    </submittedName>
</protein>
<accession>A0A857A503</accession>
<proteinExistence type="predicted"/>
<dbReference type="AlphaFoldDB" id="A0A857A503"/>
<evidence type="ECO:0000313" key="2">
    <source>
        <dbReference type="Proteomes" id="UP000424490"/>
    </source>
</evidence>
<name>A0A857A503_9ACTO</name>